<dbReference type="RefSeq" id="WP_239107011.1">
    <property type="nucleotide sequence ID" value="NZ_BAAAGJ010000024.1"/>
</dbReference>
<gene>
    <name evidence="1" type="ORF">Sya03_00070</name>
</gene>
<name>A0A8J3Y3A9_9ACTN</name>
<protein>
    <submittedName>
        <fullName evidence="1">Streptomycin 6-kinase</fullName>
    </submittedName>
</protein>
<dbReference type="Gene3D" id="1.10.510.10">
    <property type="entry name" value="Transferase(Phosphotransferase) domain 1"/>
    <property type="match status" value="1"/>
</dbReference>
<dbReference type="InterPro" id="IPR006748">
    <property type="entry name" value="NH2Glyco/OHUrea_AB-resist_kin"/>
</dbReference>
<evidence type="ECO:0000313" key="2">
    <source>
        <dbReference type="Proteomes" id="UP000652013"/>
    </source>
</evidence>
<organism evidence="1 2">
    <name type="scientific">Spirilliplanes yamanashiensis</name>
    <dbReference type="NCBI Taxonomy" id="42233"/>
    <lineage>
        <taxon>Bacteria</taxon>
        <taxon>Bacillati</taxon>
        <taxon>Actinomycetota</taxon>
        <taxon>Actinomycetes</taxon>
        <taxon>Micromonosporales</taxon>
        <taxon>Micromonosporaceae</taxon>
        <taxon>Spirilliplanes</taxon>
    </lineage>
</organism>
<dbReference type="SUPFAM" id="SSF56112">
    <property type="entry name" value="Protein kinase-like (PK-like)"/>
    <property type="match status" value="1"/>
</dbReference>
<dbReference type="AlphaFoldDB" id="A0A8J3Y3A9"/>
<accession>A0A8J3Y3A9</accession>
<dbReference type="InterPro" id="IPR011009">
    <property type="entry name" value="Kinase-like_dom_sf"/>
</dbReference>
<dbReference type="Proteomes" id="UP000652013">
    <property type="component" value="Unassembled WGS sequence"/>
</dbReference>
<keyword evidence="2" id="KW-1185">Reference proteome</keyword>
<evidence type="ECO:0000313" key="1">
    <source>
        <dbReference type="EMBL" id="GIJ00655.1"/>
    </source>
</evidence>
<comment type="caution">
    <text evidence="1">The sequence shown here is derived from an EMBL/GenBank/DDBJ whole genome shotgun (WGS) entry which is preliminary data.</text>
</comment>
<reference evidence="1" key="1">
    <citation type="submission" date="2021-01" db="EMBL/GenBank/DDBJ databases">
        <title>Whole genome shotgun sequence of Spirilliplanes yamanashiensis NBRC 15828.</title>
        <authorList>
            <person name="Komaki H."/>
            <person name="Tamura T."/>
        </authorList>
    </citation>
    <scope>NUCLEOTIDE SEQUENCE</scope>
    <source>
        <strain evidence="1">NBRC 15828</strain>
    </source>
</reference>
<dbReference type="GO" id="GO:0019748">
    <property type="term" value="P:secondary metabolic process"/>
    <property type="evidence" value="ECO:0007669"/>
    <property type="project" value="InterPro"/>
</dbReference>
<dbReference type="EMBL" id="BOOY01000001">
    <property type="protein sequence ID" value="GIJ00655.1"/>
    <property type="molecule type" value="Genomic_DNA"/>
</dbReference>
<proteinExistence type="predicted"/>
<dbReference type="GO" id="GO:0016773">
    <property type="term" value="F:phosphotransferase activity, alcohol group as acceptor"/>
    <property type="evidence" value="ECO:0007669"/>
    <property type="project" value="InterPro"/>
</dbReference>
<dbReference type="Pfam" id="PF04655">
    <property type="entry name" value="APH_6_hur"/>
    <property type="match status" value="1"/>
</dbReference>
<sequence length="301" mass="32202">MVLDVPPAVSAKARLAGSHAWLAGLPGLVAELEHEWGFTAGRSYGDGTEAYVAEAVLAGGEPAVLKLIVPRLGNDPAHEITTLRLAGGEGCARLLRHDASRAALLLERLGPSMADLRMPILHRHRILSGLAAAVWRPAAGQGLPTGADKGRWLAAMVARSWEDLGRPCAERTVEHALTCVTRRIAAHDDERAVLVHGDVHQWNALSAGDGFKLVDPDGLLAEAEYDLGVLMREDPVELMAAGDPRERARWLAARTGTDATAIWEWGVTERVSTGLVLLSIGMDREAREMLGAADRIALQAS</sequence>